<dbReference type="SUPFAM" id="SSF54534">
    <property type="entry name" value="FKBP-like"/>
    <property type="match status" value="1"/>
</dbReference>
<dbReference type="AlphaFoldDB" id="A0A7M7KEQ3"/>
<accession>A0A7M7KEQ3</accession>
<proteinExistence type="inferred from homology"/>
<comment type="catalytic activity">
    <reaction evidence="4">
        <text>[protein]-peptidylproline (omega=180) = [protein]-peptidylproline (omega=0)</text>
        <dbReference type="Rhea" id="RHEA:16237"/>
        <dbReference type="Rhea" id="RHEA-COMP:10747"/>
        <dbReference type="Rhea" id="RHEA-COMP:10748"/>
        <dbReference type="ChEBI" id="CHEBI:83833"/>
        <dbReference type="ChEBI" id="CHEBI:83834"/>
        <dbReference type="EC" id="5.2.1.8"/>
    </reaction>
</comment>
<evidence type="ECO:0000256" key="3">
    <source>
        <dbReference type="ARBA" id="ARBA00022803"/>
    </source>
</evidence>
<dbReference type="Gene3D" id="1.25.40.10">
    <property type="entry name" value="Tetratricopeptide repeat domain"/>
    <property type="match status" value="1"/>
</dbReference>
<dbReference type="Proteomes" id="UP000594260">
    <property type="component" value="Unplaced"/>
</dbReference>
<dbReference type="PROSITE" id="PS50059">
    <property type="entry name" value="FKBP_PPIASE"/>
    <property type="match status" value="1"/>
</dbReference>
<name>A0A7M7KEQ3_VARDE</name>
<dbReference type="InterPro" id="IPR011990">
    <property type="entry name" value="TPR-like_helical_dom_sf"/>
</dbReference>
<dbReference type="RefSeq" id="XP_022659974.1">
    <property type="nucleotide sequence ID" value="XM_022804239.1"/>
</dbReference>
<dbReference type="InterPro" id="IPR001179">
    <property type="entry name" value="PPIase_FKBP_dom"/>
</dbReference>
<comment type="similarity">
    <text evidence="1">Belongs to the FKBP6 family.</text>
</comment>
<organism evidence="6 7">
    <name type="scientific">Varroa destructor</name>
    <name type="common">Honeybee mite</name>
    <dbReference type="NCBI Taxonomy" id="109461"/>
    <lineage>
        <taxon>Eukaryota</taxon>
        <taxon>Metazoa</taxon>
        <taxon>Ecdysozoa</taxon>
        <taxon>Arthropoda</taxon>
        <taxon>Chelicerata</taxon>
        <taxon>Arachnida</taxon>
        <taxon>Acari</taxon>
        <taxon>Parasitiformes</taxon>
        <taxon>Mesostigmata</taxon>
        <taxon>Gamasina</taxon>
        <taxon>Dermanyssoidea</taxon>
        <taxon>Varroidae</taxon>
        <taxon>Varroa</taxon>
    </lineage>
</organism>
<dbReference type="PANTHER" id="PTHR46674">
    <property type="entry name" value="INACTIVE PEPTIDYL-PROLYL CIS-TRANS ISOMERASE FKBP6"/>
    <property type="match status" value="1"/>
</dbReference>
<dbReference type="Pfam" id="PF00254">
    <property type="entry name" value="FKBP_C"/>
    <property type="match status" value="1"/>
</dbReference>
<evidence type="ECO:0000259" key="5">
    <source>
        <dbReference type="PROSITE" id="PS50059"/>
    </source>
</evidence>
<dbReference type="PANTHER" id="PTHR46674:SF1">
    <property type="entry name" value="INACTIVE PEPTIDYL-PROLYL CIS-TRANS ISOMERASE FKBP6"/>
    <property type="match status" value="1"/>
</dbReference>
<dbReference type="EC" id="5.2.1.8" evidence="4"/>
<evidence type="ECO:0000256" key="1">
    <source>
        <dbReference type="ARBA" id="ARBA00009648"/>
    </source>
</evidence>
<keyword evidence="4" id="KW-0413">Isomerase</keyword>
<evidence type="ECO:0000313" key="6">
    <source>
        <dbReference type="EnsemblMetazoa" id="XP_022659974"/>
    </source>
</evidence>
<dbReference type="GO" id="GO:0003755">
    <property type="term" value="F:peptidyl-prolyl cis-trans isomerase activity"/>
    <property type="evidence" value="ECO:0007669"/>
    <property type="project" value="UniProtKB-KW"/>
</dbReference>
<feature type="domain" description="PPIase FKBP-type" evidence="5">
    <location>
        <begin position="54"/>
        <end position="167"/>
    </location>
</feature>
<evidence type="ECO:0000256" key="4">
    <source>
        <dbReference type="PROSITE-ProRule" id="PRU00277"/>
    </source>
</evidence>
<dbReference type="InterPro" id="IPR046357">
    <property type="entry name" value="PPIase_dom_sf"/>
</dbReference>
<dbReference type="EnsemblMetazoa" id="XM_022804239">
    <property type="protein sequence ID" value="XP_022659974"/>
    <property type="gene ID" value="LOC111249837"/>
</dbReference>
<keyword evidence="7" id="KW-1185">Reference proteome</keyword>
<dbReference type="Gene3D" id="3.10.50.40">
    <property type="match status" value="1"/>
</dbReference>
<dbReference type="SUPFAM" id="SSF48452">
    <property type="entry name" value="TPR-like"/>
    <property type="match status" value="1"/>
</dbReference>
<evidence type="ECO:0000313" key="7">
    <source>
        <dbReference type="Proteomes" id="UP000594260"/>
    </source>
</evidence>
<keyword evidence="3" id="KW-0802">TPR repeat</keyword>
<dbReference type="GeneID" id="111249837"/>
<dbReference type="InterPro" id="IPR042282">
    <property type="entry name" value="FKBP6/shu"/>
</dbReference>
<evidence type="ECO:0000256" key="2">
    <source>
        <dbReference type="ARBA" id="ARBA00022737"/>
    </source>
</evidence>
<protein>
    <recommendedName>
        <fullName evidence="4">peptidylprolyl isomerase</fullName>
        <ecNumber evidence="4">5.2.1.8</ecNumber>
    </recommendedName>
</protein>
<keyword evidence="4" id="KW-0697">Rotamase</keyword>
<sequence>MLPQSRDLKNDAARPKIHTDSGCNAPVVRVVKDMHGLVYKLVLIQGVGRVVSRQADVQLTMTMYVTRKDACYIEQIFESFYDNQLPSDFIKIYEHTECNPYVKSVTNIMPVGLQKAVLTMCRDEEAIVYIDPLMAYGCAGLNYGDKAKEQIQPSTALVYKIRLIRWKINNNAEQLEQFSSLQSATPTFVELLAQARKQLLAGKKFTAMQSLRRGITVLETIPIDQRILEPMQKQEHERTLLYILKLASQTAMQLGWYNFTVSSTRRALQIDPKNTEIIFLQGCAYFALGYSDIARQKVRQAHLRDVTNRDYREKLDEINRHVTLIDDSESDDECHQDYEQMASIIMERKAANAGRIVEDVMKLCKELADSGEPDVLIRGGFSFEDVKSILNALQSEMDSEIVVKLFRENIEVEFLCN</sequence>
<dbReference type="InParanoid" id="A0A7M7KEQ3"/>
<keyword evidence="2" id="KW-0677">Repeat</keyword>
<dbReference type="KEGG" id="vde:111249837"/>
<reference evidence="6" key="1">
    <citation type="submission" date="2021-01" db="UniProtKB">
        <authorList>
            <consortium name="EnsemblMetazoa"/>
        </authorList>
    </citation>
    <scope>IDENTIFICATION</scope>
</reference>